<dbReference type="Pfam" id="PF00240">
    <property type="entry name" value="ubiquitin"/>
    <property type="match status" value="1"/>
</dbReference>
<reference evidence="3" key="1">
    <citation type="journal article" date="2022" name="bioRxiv">
        <title>Deciphering the potential niche of two novel black yeast fungi from a biological soil crust based on their genomes, phenotypes, and melanin regulation.</title>
        <authorList>
            <consortium name="DOE Joint Genome Institute"/>
            <person name="Carr E.C."/>
            <person name="Barton Q."/>
            <person name="Grambo S."/>
            <person name="Sullivan M."/>
            <person name="Renfro C.M."/>
            <person name="Kuo A."/>
            <person name="Pangilinan J."/>
            <person name="Lipzen A."/>
            <person name="Keymanesh K."/>
            <person name="Savage E."/>
            <person name="Barry K."/>
            <person name="Grigoriev I.V."/>
            <person name="Riekhof W.R."/>
            <person name="Harris S.S."/>
        </authorList>
    </citation>
    <scope>NUCLEOTIDE SEQUENCE</scope>
    <source>
        <strain evidence="3">JF 03-4F</strain>
    </source>
</reference>
<accession>A0AAN6DTT9</accession>
<dbReference type="Proteomes" id="UP001203852">
    <property type="component" value="Unassembled WGS sequence"/>
</dbReference>
<dbReference type="SUPFAM" id="SSF54236">
    <property type="entry name" value="Ubiquitin-like"/>
    <property type="match status" value="1"/>
</dbReference>
<evidence type="ECO:0000313" key="4">
    <source>
        <dbReference type="Proteomes" id="UP001203852"/>
    </source>
</evidence>
<name>A0AAN6DTT9_9EURO</name>
<dbReference type="PROSITE" id="PS50053">
    <property type="entry name" value="UBIQUITIN_2"/>
    <property type="match status" value="1"/>
</dbReference>
<proteinExistence type="predicted"/>
<feature type="compositionally biased region" description="Basic and acidic residues" evidence="1">
    <location>
        <begin position="397"/>
        <end position="408"/>
    </location>
</feature>
<dbReference type="InterPro" id="IPR029071">
    <property type="entry name" value="Ubiquitin-like_domsf"/>
</dbReference>
<sequence length="450" mass="49400">MTRYFYDCRVRNDNVVEISRPNGDEQLEISFKRTVRIPDNRDKFNLPPDMGNFPLYKTEQYAQSLPESIVAKRGIFLPMYQLEAMWINFEATAPFAVKVYAGSINAVSGQPVAKSDASKVHPQSLVSQKASVQDYVVVPGQKWLDGFATDNGLVRQFVATKLGDGYTVEAQVTAQEVYGGLQIEVTPAVVTGQDRQSPVQASVKTLHSLTLHIDNLTTVEDLKKEIRARECIPEDQQRCIFGGKQMVDHATVFSYTGGIKDAAMQVVLRLRGGGTVPGAKSMEMGLAAGGSIKQVIVPDGYPVATWHKSATIVFNVQLLDAANFEAVTGLLAPETPITMDTYAELGLPFFKLHEHPSGVHASFEQVKSVGEMIGTKEQTVKVPVHHINKPTAVNVHDQPRKNTPDTKVADITNPAGPLEDFRHIAELAKELRLMKLAKSDDQEDSDGQGD</sequence>
<evidence type="ECO:0000256" key="1">
    <source>
        <dbReference type="SAM" id="MobiDB-lite"/>
    </source>
</evidence>
<dbReference type="SMART" id="SM00213">
    <property type="entry name" value="UBQ"/>
    <property type="match status" value="1"/>
</dbReference>
<protein>
    <submittedName>
        <fullName evidence="3">Integral membrane protein</fullName>
    </submittedName>
</protein>
<organism evidence="3 4">
    <name type="scientific">Exophiala viscosa</name>
    <dbReference type="NCBI Taxonomy" id="2486360"/>
    <lineage>
        <taxon>Eukaryota</taxon>
        <taxon>Fungi</taxon>
        <taxon>Dikarya</taxon>
        <taxon>Ascomycota</taxon>
        <taxon>Pezizomycotina</taxon>
        <taxon>Eurotiomycetes</taxon>
        <taxon>Chaetothyriomycetidae</taxon>
        <taxon>Chaetothyriales</taxon>
        <taxon>Herpotrichiellaceae</taxon>
        <taxon>Exophiala</taxon>
    </lineage>
</organism>
<dbReference type="InterPro" id="IPR019956">
    <property type="entry name" value="Ubiquitin_dom"/>
</dbReference>
<feature type="region of interest" description="Disordered" evidence="1">
    <location>
        <begin position="394"/>
        <end position="414"/>
    </location>
</feature>
<dbReference type="AlphaFoldDB" id="A0AAN6DTT9"/>
<evidence type="ECO:0000259" key="2">
    <source>
        <dbReference type="PROSITE" id="PS50053"/>
    </source>
</evidence>
<dbReference type="Gene3D" id="3.10.20.90">
    <property type="entry name" value="Phosphatidylinositol 3-kinase Catalytic Subunit, Chain A, domain 1"/>
    <property type="match status" value="1"/>
</dbReference>
<gene>
    <name evidence="3" type="ORF">EDD36DRAFT_315903</name>
</gene>
<dbReference type="EMBL" id="MU404357">
    <property type="protein sequence ID" value="KAI1611209.1"/>
    <property type="molecule type" value="Genomic_DNA"/>
</dbReference>
<keyword evidence="4" id="KW-1185">Reference proteome</keyword>
<dbReference type="PRINTS" id="PR00348">
    <property type="entry name" value="UBIQUITIN"/>
</dbReference>
<dbReference type="InterPro" id="IPR050158">
    <property type="entry name" value="Ubiquitin_ubiquitin-like"/>
</dbReference>
<evidence type="ECO:0000313" key="3">
    <source>
        <dbReference type="EMBL" id="KAI1611209.1"/>
    </source>
</evidence>
<dbReference type="InterPro" id="IPR000626">
    <property type="entry name" value="Ubiquitin-like_dom"/>
</dbReference>
<feature type="domain" description="Ubiquitin-like" evidence="2">
    <location>
        <begin position="199"/>
        <end position="273"/>
    </location>
</feature>
<dbReference type="PANTHER" id="PTHR10666">
    <property type="entry name" value="UBIQUITIN"/>
    <property type="match status" value="1"/>
</dbReference>
<comment type="caution">
    <text evidence="3">The sequence shown here is derived from an EMBL/GenBank/DDBJ whole genome shotgun (WGS) entry which is preliminary data.</text>
</comment>